<feature type="transmembrane region" description="Helical" evidence="6">
    <location>
        <begin position="129"/>
        <end position="149"/>
    </location>
</feature>
<dbReference type="PANTHER" id="PTHR38480:SF1">
    <property type="entry name" value="SLR0254 PROTEIN"/>
    <property type="match status" value="1"/>
</dbReference>
<gene>
    <name evidence="8" type="ORF">JVW63_09100</name>
</gene>
<dbReference type="Pfam" id="PF06271">
    <property type="entry name" value="RDD"/>
    <property type="match status" value="1"/>
</dbReference>
<accession>A0ABS2TJA6</accession>
<comment type="subcellular location">
    <subcellularLocation>
        <location evidence="1">Membrane</location>
        <topology evidence="1">Multi-pass membrane protein</topology>
    </subcellularLocation>
</comment>
<evidence type="ECO:0000256" key="2">
    <source>
        <dbReference type="ARBA" id="ARBA00022692"/>
    </source>
</evidence>
<reference evidence="9" key="1">
    <citation type="submission" date="2021-02" db="EMBL/GenBank/DDBJ databases">
        <title>Leucobacter sp. CX169.</title>
        <authorList>
            <person name="Cheng Y."/>
        </authorList>
    </citation>
    <scope>NUCLEOTIDE SEQUENCE [LARGE SCALE GENOMIC DNA]</scope>
    <source>
        <strain evidence="9">JY899</strain>
    </source>
</reference>
<feature type="compositionally biased region" description="Basic and acidic residues" evidence="5">
    <location>
        <begin position="265"/>
        <end position="275"/>
    </location>
</feature>
<feature type="transmembrane region" description="Helical" evidence="6">
    <location>
        <begin position="41"/>
        <end position="62"/>
    </location>
</feature>
<dbReference type="Proteomes" id="UP000705983">
    <property type="component" value="Unassembled WGS sequence"/>
</dbReference>
<sequence length="287" mass="30768">MTDTGGRYRAAGAAVDTVRSDIVTGEGVGLVLPTVSFGSRVLSAAIDWTIYVLLGSAAWYVVERTWQPSNAAQEMTWVTTLLLLWAVGLPFLVQYVTRGSSPGRLATGTRTVREDGGTIAMRHAATRSVAGLFDGLFTLGALGAVTIAVTRRGQRTGDLLAGTIVVRWSRASRRSQPFTIDPALAEWARVATVRPLPGPLAIAARDYVRARGTMTAEARTGRARDLASAIEACVAPPPPLGTDPDAFMTTVLALRERLDFQRERARMTDHARTEGKLSALPYGMGQD</sequence>
<feature type="region of interest" description="Disordered" evidence="5">
    <location>
        <begin position="265"/>
        <end position="287"/>
    </location>
</feature>
<feature type="domain" description="RDD" evidence="7">
    <location>
        <begin position="35"/>
        <end position="162"/>
    </location>
</feature>
<evidence type="ECO:0000256" key="5">
    <source>
        <dbReference type="SAM" id="MobiDB-lite"/>
    </source>
</evidence>
<keyword evidence="9" id="KW-1185">Reference proteome</keyword>
<evidence type="ECO:0000256" key="3">
    <source>
        <dbReference type="ARBA" id="ARBA00022989"/>
    </source>
</evidence>
<evidence type="ECO:0000313" key="8">
    <source>
        <dbReference type="EMBL" id="MBM9433847.1"/>
    </source>
</evidence>
<organism evidence="8 9">
    <name type="scientific">Flaviflexus equikiangi</name>
    <dbReference type="NCBI Taxonomy" id="2758573"/>
    <lineage>
        <taxon>Bacteria</taxon>
        <taxon>Bacillati</taxon>
        <taxon>Actinomycetota</taxon>
        <taxon>Actinomycetes</taxon>
        <taxon>Actinomycetales</taxon>
        <taxon>Actinomycetaceae</taxon>
        <taxon>Flaviflexus</taxon>
    </lineage>
</organism>
<proteinExistence type="predicted"/>
<evidence type="ECO:0000313" key="9">
    <source>
        <dbReference type="Proteomes" id="UP000705983"/>
    </source>
</evidence>
<keyword evidence="4 6" id="KW-0472">Membrane</keyword>
<keyword evidence="2 6" id="KW-0812">Transmembrane</keyword>
<comment type="caution">
    <text evidence="8">The sequence shown here is derived from an EMBL/GenBank/DDBJ whole genome shotgun (WGS) entry which is preliminary data.</text>
</comment>
<dbReference type="RefSeq" id="WP_182173317.1">
    <property type="nucleotide sequence ID" value="NZ_CP059676.1"/>
</dbReference>
<keyword evidence="3 6" id="KW-1133">Transmembrane helix</keyword>
<dbReference type="InterPro" id="IPR010432">
    <property type="entry name" value="RDD"/>
</dbReference>
<evidence type="ECO:0000256" key="4">
    <source>
        <dbReference type="ARBA" id="ARBA00023136"/>
    </source>
</evidence>
<evidence type="ECO:0000256" key="1">
    <source>
        <dbReference type="ARBA" id="ARBA00004141"/>
    </source>
</evidence>
<dbReference type="EMBL" id="JAFFJS010000005">
    <property type="protein sequence ID" value="MBM9433847.1"/>
    <property type="molecule type" value="Genomic_DNA"/>
</dbReference>
<evidence type="ECO:0000259" key="7">
    <source>
        <dbReference type="Pfam" id="PF06271"/>
    </source>
</evidence>
<evidence type="ECO:0000256" key="6">
    <source>
        <dbReference type="SAM" id="Phobius"/>
    </source>
</evidence>
<dbReference type="PANTHER" id="PTHR38480">
    <property type="entry name" value="SLR0254 PROTEIN"/>
    <property type="match status" value="1"/>
</dbReference>
<name>A0ABS2TJA6_9ACTO</name>
<feature type="transmembrane region" description="Helical" evidence="6">
    <location>
        <begin position="74"/>
        <end position="96"/>
    </location>
</feature>
<protein>
    <submittedName>
        <fullName evidence="8">RDD family protein</fullName>
    </submittedName>
</protein>